<dbReference type="SUPFAM" id="SSF51182">
    <property type="entry name" value="RmlC-like cupins"/>
    <property type="match status" value="1"/>
</dbReference>
<dbReference type="PANTHER" id="PTHR40112:SF1">
    <property type="entry name" value="H2HPP ISOMERASE"/>
    <property type="match status" value="1"/>
</dbReference>
<dbReference type="Gene3D" id="2.60.120.10">
    <property type="entry name" value="Jelly Rolls"/>
    <property type="match status" value="1"/>
</dbReference>
<dbReference type="InterPro" id="IPR052535">
    <property type="entry name" value="Bacilysin_H2HPP_isomerase"/>
</dbReference>
<feature type="domain" description="Cupin type-2" evidence="1">
    <location>
        <begin position="17"/>
        <end position="74"/>
    </location>
</feature>
<evidence type="ECO:0000313" key="2">
    <source>
        <dbReference type="EMBL" id="ABZ07722.1"/>
    </source>
</evidence>
<protein>
    <recommendedName>
        <fullName evidence="1">Cupin type-2 domain-containing protein</fullName>
    </recommendedName>
</protein>
<proteinExistence type="predicted"/>
<dbReference type="EMBL" id="EU016608">
    <property type="protein sequence ID" value="ABZ07722.1"/>
    <property type="molecule type" value="Genomic_DNA"/>
</dbReference>
<dbReference type="InterPro" id="IPR014710">
    <property type="entry name" value="RmlC-like_jellyroll"/>
</dbReference>
<dbReference type="InterPro" id="IPR013096">
    <property type="entry name" value="Cupin_2"/>
</dbReference>
<accession>B3T563</accession>
<dbReference type="AlphaFoldDB" id="B3T563"/>
<dbReference type="InterPro" id="IPR011051">
    <property type="entry name" value="RmlC_Cupin_sf"/>
</dbReference>
<dbReference type="PANTHER" id="PTHR40112">
    <property type="entry name" value="H2HPP ISOMERASE"/>
    <property type="match status" value="1"/>
</dbReference>
<evidence type="ECO:0000259" key="1">
    <source>
        <dbReference type="Pfam" id="PF07883"/>
    </source>
</evidence>
<dbReference type="Pfam" id="PF07883">
    <property type="entry name" value="Cupin_2"/>
    <property type="match status" value="1"/>
</dbReference>
<organism evidence="2">
    <name type="scientific">uncultured marine microorganism HF4000_ANIW141A21</name>
    <dbReference type="NCBI Taxonomy" id="455535"/>
    <lineage>
        <taxon>unclassified sequences</taxon>
        <taxon>environmental samples</taxon>
    </lineage>
</organism>
<gene>
    <name evidence="2" type="ORF">ALOHA_HF4000ANIW141A21ctg1g6</name>
</gene>
<reference evidence="2" key="1">
    <citation type="journal article" date="2008" name="ISME J.">
        <title>Genomic patterns of recombination, clonal divergence and environment in marine microbial populations.</title>
        <authorList>
            <person name="Konstantinidis K.T."/>
            <person name="Delong E.F."/>
        </authorList>
    </citation>
    <scope>NUCLEOTIDE SEQUENCE</scope>
</reference>
<sequence length="88" mass="9752">MIRPMVVGDNEMLLEITAPKGTKVPTHKHNHESVGYIVKGELKMIVDGKEYLAGVGSAFRHPEGVLHSTEALEDSVYIEIKSPPIKTW</sequence>
<name>B3T563_9ZZZZ</name>